<protein>
    <recommendedName>
        <fullName evidence="2">separase</fullName>
        <ecNumber evidence="2">3.4.22.49</ecNumber>
    </recommendedName>
</protein>
<keyword evidence="4" id="KW-0159">Chromosome partition</keyword>
<feature type="region of interest" description="Disordered" evidence="5">
    <location>
        <begin position="1578"/>
        <end position="1599"/>
    </location>
</feature>
<dbReference type="GO" id="GO:0004197">
    <property type="term" value="F:cysteine-type endopeptidase activity"/>
    <property type="evidence" value="ECO:0007669"/>
    <property type="project" value="InterPro"/>
</dbReference>
<evidence type="ECO:0000313" key="8">
    <source>
        <dbReference type="Proteomes" id="UP001152622"/>
    </source>
</evidence>
<dbReference type="GO" id="GO:0072686">
    <property type="term" value="C:mitotic spindle"/>
    <property type="evidence" value="ECO:0007669"/>
    <property type="project" value="TreeGrafter"/>
</dbReference>
<feature type="region of interest" description="Disordered" evidence="5">
    <location>
        <begin position="1291"/>
        <end position="1311"/>
    </location>
</feature>
<accession>A0A9Q1FHF6</accession>
<feature type="region of interest" description="Disordered" evidence="5">
    <location>
        <begin position="1373"/>
        <end position="1513"/>
    </location>
</feature>
<dbReference type="GO" id="GO:0006508">
    <property type="term" value="P:proteolysis"/>
    <property type="evidence" value="ECO:0007669"/>
    <property type="project" value="InterPro"/>
</dbReference>
<name>A0A9Q1FHF6_SYNKA</name>
<keyword evidence="8" id="KW-1185">Reference proteome</keyword>
<dbReference type="EC" id="3.4.22.49" evidence="2"/>
<dbReference type="PANTHER" id="PTHR12792:SF0">
    <property type="entry name" value="SEPARIN"/>
    <property type="match status" value="1"/>
</dbReference>
<evidence type="ECO:0000256" key="3">
    <source>
        <dbReference type="ARBA" id="ARBA00022801"/>
    </source>
</evidence>
<dbReference type="SUPFAM" id="SSF48452">
    <property type="entry name" value="TPR-like"/>
    <property type="match status" value="1"/>
</dbReference>
<feature type="compositionally biased region" description="Basic and acidic residues" evidence="5">
    <location>
        <begin position="1300"/>
        <end position="1311"/>
    </location>
</feature>
<evidence type="ECO:0000256" key="2">
    <source>
        <dbReference type="ARBA" id="ARBA00012489"/>
    </source>
</evidence>
<dbReference type="OrthoDB" id="10255632at2759"/>
<dbReference type="PANTHER" id="PTHR12792">
    <property type="entry name" value="EXTRA SPINDLE POLES 1-RELATED"/>
    <property type="match status" value="1"/>
</dbReference>
<feature type="compositionally biased region" description="Polar residues" evidence="5">
    <location>
        <begin position="1585"/>
        <end position="1599"/>
    </location>
</feature>
<evidence type="ECO:0000313" key="7">
    <source>
        <dbReference type="EMBL" id="KAJ8359018.1"/>
    </source>
</evidence>
<dbReference type="Gene3D" id="1.25.40.10">
    <property type="entry name" value="Tetratricopeptide repeat domain"/>
    <property type="match status" value="1"/>
</dbReference>
<proteinExistence type="predicted"/>
<dbReference type="EMBL" id="JAINUF010000005">
    <property type="protein sequence ID" value="KAJ8359018.1"/>
    <property type="molecule type" value="Genomic_DNA"/>
</dbReference>
<dbReference type="Pfam" id="PF03568">
    <property type="entry name" value="Separin_C"/>
    <property type="match status" value="1"/>
</dbReference>
<dbReference type="GO" id="GO:0051307">
    <property type="term" value="P:meiotic chromosome separation"/>
    <property type="evidence" value="ECO:0007669"/>
    <property type="project" value="TreeGrafter"/>
</dbReference>
<evidence type="ECO:0000256" key="5">
    <source>
        <dbReference type="SAM" id="MobiDB-lite"/>
    </source>
</evidence>
<gene>
    <name evidence="7" type="ORF">SKAU_G00155430</name>
</gene>
<keyword evidence="3" id="KW-0378">Hydrolase</keyword>
<dbReference type="InterPro" id="IPR005314">
    <property type="entry name" value="Peptidase_C50"/>
</dbReference>
<dbReference type="GO" id="GO:0005634">
    <property type="term" value="C:nucleus"/>
    <property type="evidence" value="ECO:0007669"/>
    <property type="project" value="InterPro"/>
</dbReference>
<evidence type="ECO:0000259" key="6">
    <source>
        <dbReference type="PROSITE" id="PS51700"/>
    </source>
</evidence>
<evidence type="ECO:0000256" key="4">
    <source>
        <dbReference type="ARBA" id="ARBA00022829"/>
    </source>
</evidence>
<dbReference type="Proteomes" id="UP001152622">
    <property type="component" value="Chromosome 5"/>
</dbReference>
<feature type="compositionally biased region" description="Low complexity" evidence="5">
    <location>
        <begin position="1443"/>
        <end position="1457"/>
    </location>
</feature>
<feature type="domain" description="Peptidase C50" evidence="6">
    <location>
        <begin position="1974"/>
        <end position="2069"/>
    </location>
</feature>
<feature type="compositionally biased region" description="Low complexity" evidence="5">
    <location>
        <begin position="1472"/>
        <end position="1491"/>
    </location>
</feature>
<dbReference type="GO" id="GO:0005737">
    <property type="term" value="C:cytoplasm"/>
    <property type="evidence" value="ECO:0007669"/>
    <property type="project" value="TreeGrafter"/>
</dbReference>
<reference evidence="7" key="1">
    <citation type="journal article" date="2023" name="Science">
        <title>Genome structures resolve the early diversification of teleost fishes.</title>
        <authorList>
            <person name="Parey E."/>
            <person name="Louis A."/>
            <person name="Montfort J."/>
            <person name="Bouchez O."/>
            <person name="Roques C."/>
            <person name="Iampietro C."/>
            <person name="Lluch J."/>
            <person name="Castinel A."/>
            <person name="Donnadieu C."/>
            <person name="Desvignes T."/>
            <person name="Floi Bucao C."/>
            <person name="Jouanno E."/>
            <person name="Wen M."/>
            <person name="Mejri S."/>
            <person name="Dirks R."/>
            <person name="Jansen H."/>
            <person name="Henkel C."/>
            <person name="Chen W.J."/>
            <person name="Zahm M."/>
            <person name="Cabau C."/>
            <person name="Klopp C."/>
            <person name="Thompson A.W."/>
            <person name="Robinson-Rechavi M."/>
            <person name="Braasch I."/>
            <person name="Lecointre G."/>
            <person name="Bobe J."/>
            <person name="Postlethwait J.H."/>
            <person name="Berthelot C."/>
            <person name="Roest Crollius H."/>
            <person name="Guiguen Y."/>
        </authorList>
    </citation>
    <scope>NUCLEOTIDE SEQUENCE</scope>
    <source>
        <strain evidence="7">WJC10195</strain>
    </source>
</reference>
<comment type="catalytic activity">
    <reaction evidence="1">
        <text>All bonds known to be hydrolyzed by this endopeptidase have arginine in P1 and an acidic residue in P4. P6 is often occupied by an acidic residue or by a hydroxy-amino-acid residue, the phosphorylation of which enhances cleavage.</text>
        <dbReference type="EC" id="3.4.22.49"/>
    </reaction>
</comment>
<dbReference type="InterPro" id="IPR030397">
    <property type="entry name" value="SEPARIN_core_dom"/>
</dbReference>
<evidence type="ECO:0000256" key="1">
    <source>
        <dbReference type="ARBA" id="ARBA00000451"/>
    </source>
</evidence>
<organism evidence="7 8">
    <name type="scientific">Synaphobranchus kaupii</name>
    <name type="common">Kaup's arrowtooth eel</name>
    <dbReference type="NCBI Taxonomy" id="118154"/>
    <lineage>
        <taxon>Eukaryota</taxon>
        <taxon>Metazoa</taxon>
        <taxon>Chordata</taxon>
        <taxon>Craniata</taxon>
        <taxon>Vertebrata</taxon>
        <taxon>Euteleostomi</taxon>
        <taxon>Actinopterygii</taxon>
        <taxon>Neopterygii</taxon>
        <taxon>Teleostei</taxon>
        <taxon>Anguilliformes</taxon>
        <taxon>Synaphobranchidae</taxon>
        <taxon>Synaphobranchus</taxon>
    </lineage>
</organism>
<feature type="compositionally biased region" description="Basic residues" evidence="5">
    <location>
        <begin position="1462"/>
        <end position="1471"/>
    </location>
</feature>
<dbReference type="PROSITE" id="PS51700">
    <property type="entry name" value="SEPARIN"/>
    <property type="match status" value="1"/>
</dbReference>
<sequence>MKCLKVEDYVKRTACPNKTRIVCGELESYVRNGPGAEGRMLCDRVIRACNQQLGAASLSTEHLDCLMGLVEIAIHGYESSRVSGLQSDTLYMEKILFHILKKVAVLGSQTWCQFLGDMLYEKLALATVTADYHLLARSCFAVLWSALTGARGGDSQPSPDCKLADQLKTVRFLLLLDPQGHSKVAMHAEDAVMKYVRACGVLREDGARHLLEQIRQHLFGPGQLGADRQSWPTLCEVSLQVCRHLCKAGLWHLAAQHLERDASWMRGSPCLVVALDLACYAIGIHSASRGQCGVVLAKCARGLQVLPGELGRQERHAVLQGCQLLAWVLEGGQLGPMAGPTLLAWFSFLEEYQKLLEKHMQMSTGLQMEQKSYLQQTLCYSLQQGLMDAYDSLAASQLEEARTLERVLLYCQSAAGRLVSELQKLAADSTFAKAASAISSLACGLYNRKLYNQAFSLAEILCQELRKNSHPSLPVEKLNRAFMLAIQSSRRDGQLERALDWVVHWLQALGDQVLDHMAEPVSLWAKTKADAARAGQEDTRLRTLCDGLGQDAPREEVMICLLEEELHAYREVAGNTAQERYNVLCDLLDVCHEGSAHTLARAVYLCEMAQVVCFQDFSEQTDSSAVDFTQEALRLLEEEPETTENSDRLKDHKAQALLWFYICTLEKNLQEAIEREQRLAAAREQSRSLEPLGTNDLDYEDKLKQQDSQQVYESLRFNLMAQSKQCQSLDRALELWRGLLAGGSMPAVRSTKRMLCCFVLMGALYRLMGKPLQALESYQLAVGLSRATGDTQTCAIALCHAARLLLELGAPELAQIQLVQAEQLLQLGSPSADGPAPLEVQAVLLRTHLCLSTGQVELGVSLLNQVLKEVGGQRQSKTWYLLRARALQVASSYLSLGVSVLPHHLRQRITHHGLKTADTALYESLKLLCSLVVTLVGNGFYGANSAGADTCFVDQGDNVLLKWQLLSEVLSCSQRVVAMRSHSGAVHEAKVQCLEALKLATKLQTLSQCAELLVVKAELELQRAELGLSGMDLEQVKDLLDVCIDFSSTEKNAGVKIKLQKGRLSKKPHVSAGPSEEEDYSSMLSTRAFPLEPVEMTKEWGLSASPPLKPKPQSLLSSLGHAADCDCPCCSDPWLGRVVVRWAAAHAELLQRQEGPEGQSHSLFLAALSRSKAATAKLGTRLLKLMAESEVTGVPQPSFLHDLTAKIYLRMALTSLEPQAENTRNSGELLESGLAFMGSQSSPELALVRAGLQAAKALASILALASKRGCRPDELFSPLWTWNPLASPKHKPKPFPLAKKTKEPNTQETKKARELATGTTMVPKLKITFPSCKSKTTKTAVVARAPPDEARTFDFDDEVPKIAMCTPVQKVWPTRPARGGAAKPGHKHQFQVFDESSPVQDKLRPVPAAPKRSKRSRFKVEFSDESDVETDAPAQAGPKNPRSKTSSTASKPSARTPGQTTRPKRPGRPKKSTAAPADTASSADDNAPSRSAPRRGRPRKSSVPPTAACEDELERMRTIKEEAKQDNRGLDMSVQEVRASDTEEQEVQDVLQDVLVTDFEVLRREPVLRQQVVGLGEIRGGGHSRTPTSHPTYPNTGSGDLSLDMVRRLLREALQALQHLPPPSLYPHLCGLLALCLGQSDPVATAMLHAQSLGLTARHHMIRHLSTRLGKLRKAAAPDLTSKLRGLSLDDPSTHSPLQQRLAQLETIFAFPTHEPTAFPHQPGQEFTQQLQSIPPGVTVCLLSVASGQFGEMGDTILLSRLERSSPPITVRIPTAQREWPVSAVLQEMDSVQKQQKVVSSVAAKAEWWEGRRALDQRMERLLEEMKEILGGWLGLLLPLTSDPELCFHAKALMQTLTEYGVQTTEETLKAVLSASPLLSPQDLHSLASGLCPCRMEESLAALQGAVSALKDRAEPQGHIVLMLDKYLQKLPWENISSLRSHTVTRMPSLHFLLGHCALKELDPESVLNGGVDPQQVYYVLNPDANLKDTEERFKEWFTSESAWQGVCGTAPSPDQLQEAVATKDLYIYVGHGAGARFLDSRKLLKQDLRAAALLFGCSSAALAVHGELEGAGIILNYLMAGCPLILGNLWDVTDRDIDRFTKALLQSWLSAGRGAALLDHMASSRQATYLKHLIGAAPVVYGLPVSLK</sequence>
<comment type="caution">
    <text evidence="7">The sequence shown here is derived from an EMBL/GenBank/DDBJ whole genome shotgun (WGS) entry which is preliminary data.</text>
</comment>
<dbReference type="GO" id="GO:0005813">
    <property type="term" value="C:centrosome"/>
    <property type="evidence" value="ECO:0007669"/>
    <property type="project" value="TreeGrafter"/>
</dbReference>
<dbReference type="InterPro" id="IPR011990">
    <property type="entry name" value="TPR-like_helical_dom_sf"/>
</dbReference>